<dbReference type="InterPro" id="IPR002885">
    <property type="entry name" value="PPR_rpt"/>
</dbReference>
<dbReference type="GeneID" id="7443336"/>
<dbReference type="Gene3D" id="1.25.40.10">
    <property type="entry name" value="Tetratricopeptide repeat domain"/>
    <property type="match status" value="3"/>
</dbReference>
<dbReference type="KEGG" id="tps:THAPSDRAFT_11474"/>
<dbReference type="EMBL" id="CM000652">
    <property type="protein sequence ID" value="EED87929.1"/>
    <property type="molecule type" value="Genomic_DNA"/>
</dbReference>
<protein>
    <recommendedName>
        <fullName evidence="6">Pentacotripeptide-repeat region of PRORP domain-containing protein</fullName>
    </recommendedName>
</protein>
<dbReference type="HOGENOM" id="CLU_361916_0_0_1"/>
<feature type="compositionally biased region" description="Basic residues" evidence="3">
    <location>
        <begin position="47"/>
        <end position="62"/>
    </location>
</feature>
<dbReference type="PROSITE" id="PS51375">
    <property type="entry name" value="PPR"/>
    <property type="match status" value="1"/>
</dbReference>
<reference evidence="4 5" key="1">
    <citation type="journal article" date="2004" name="Science">
        <title>The genome of the diatom Thalassiosira pseudonana: ecology, evolution, and metabolism.</title>
        <authorList>
            <person name="Armbrust E.V."/>
            <person name="Berges J.A."/>
            <person name="Bowler C."/>
            <person name="Green B.R."/>
            <person name="Martinez D."/>
            <person name="Putnam N.H."/>
            <person name="Zhou S."/>
            <person name="Allen A.E."/>
            <person name="Apt K.E."/>
            <person name="Bechner M."/>
            <person name="Brzezinski M.A."/>
            <person name="Chaal B.K."/>
            <person name="Chiovitti A."/>
            <person name="Davis A.K."/>
            <person name="Demarest M.S."/>
            <person name="Detter J.C."/>
            <person name="Glavina T."/>
            <person name="Goodstein D."/>
            <person name="Hadi M.Z."/>
            <person name="Hellsten U."/>
            <person name="Hildebrand M."/>
            <person name="Jenkins B.D."/>
            <person name="Jurka J."/>
            <person name="Kapitonov V.V."/>
            <person name="Kroger N."/>
            <person name="Lau W.W."/>
            <person name="Lane T.W."/>
            <person name="Larimer F.W."/>
            <person name="Lippmeier J.C."/>
            <person name="Lucas S."/>
            <person name="Medina M."/>
            <person name="Montsant A."/>
            <person name="Obornik M."/>
            <person name="Parker M.S."/>
            <person name="Palenik B."/>
            <person name="Pazour G.J."/>
            <person name="Richardson P.M."/>
            <person name="Rynearson T.A."/>
            <person name="Saito M.A."/>
            <person name="Schwartz D.C."/>
            <person name="Thamatrakoln K."/>
            <person name="Valentin K."/>
            <person name="Vardi A."/>
            <person name="Wilkerson F.P."/>
            <person name="Rokhsar D.S."/>
        </authorList>
    </citation>
    <scope>NUCLEOTIDE SEQUENCE [LARGE SCALE GENOMIC DNA]</scope>
    <source>
        <strain evidence="4 5">CCMP1335</strain>
    </source>
</reference>
<dbReference type="GO" id="GO:0003729">
    <property type="term" value="F:mRNA binding"/>
    <property type="evidence" value="ECO:0000318"/>
    <property type="project" value="GO_Central"/>
</dbReference>
<dbReference type="InParanoid" id="B8CEM7"/>
<dbReference type="Pfam" id="PF13812">
    <property type="entry name" value="PPR_3"/>
    <property type="match status" value="1"/>
</dbReference>
<evidence type="ECO:0008006" key="6">
    <source>
        <dbReference type="Google" id="ProtNLM"/>
    </source>
</evidence>
<evidence type="ECO:0000256" key="1">
    <source>
        <dbReference type="ARBA" id="ARBA00022737"/>
    </source>
</evidence>
<dbReference type="GO" id="GO:0005737">
    <property type="term" value="C:cytoplasm"/>
    <property type="evidence" value="ECO:0000318"/>
    <property type="project" value="GO_Central"/>
</dbReference>
<dbReference type="Proteomes" id="UP000001449">
    <property type="component" value="Chromosome 20"/>
</dbReference>
<feature type="repeat" description="PPR" evidence="2">
    <location>
        <begin position="524"/>
        <end position="561"/>
    </location>
</feature>
<dbReference type="InterPro" id="IPR011990">
    <property type="entry name" value="TPR-like_helical_dom_sf"/>
</dbReference>
<evidence type="ECO:0000313" key="5">
    <source>
        <dbReference type="Proteomes" id="UP000001449"/>
    </source>
</evidence>
<name>B8CEM7_THAPS</name>
<dbReference type="PANTHER" id="PTHR47942">
    <property type="entry name" value="TETRATRICOPEPTIDE REPEAT (TPR)-LIKE SUPERFAMILY PROTEIN-RELATED"/>
    <property type="match status" value="1"/>
</dbReference>
<evidence type="ECO:0000256" key="3">
    <source>
        <dbReference type="SAM" id="MobiDB-lite"/>
    </source>
</evidence>
<organism evidence="4 5">
    <name type="scientific">Thalassiosira pseudonana</name>
    <name type="common">Marine diatom</name>
    <name type="synonym">Cyclotella nana</name>
    <dbReference type="NCBI Taxonomy" id="35128"/>
    <lineage>
        <taxon>Eukaryota</taxon>
        <taxon>Sar</taxon>
        <taxon>Stramenopiles</taxon>
        <taxon>Ochrophyta</taxon>
        <taxon>Bacillariophyta</taxon>
        <taxon>Coscinodiscophyceae</taxon>
        <taxon>Thalassiosirophycidae</taxon>
        <taxon>Thalassiosirales</taxon>
        <taxon>Thalassiosiraceae</taxon>
        <taxon>Thalassiosira</taxon>
    </lineage>
</organism>
<evidence type="ECO:0000256" key="2">
    <source>
        <dbReference type="PROSITE-ProRule" id="PRU00708"/>
    </source>
</evidence>
<dbReference type="PANTHER" id="PTHR47942:SF63">
    <property type="entry name" value="PENTATRICOPEPTIDE REPEAT-CONTAINING PROTEIN"/>
    <property type="match status" value="1"/>
</dbReference>
<reference evidence="4 5" key="2">
    <citation type="journal article" date="2008" name="Nature">
        <title>The Phaeodactylum genome reveals the evolutionary history of diatom genomes.</title>
        <authorList>
            <person name="Bowler C."/>
            <person name="Allen A.E."/>
            <person name="Badger J.H."/>
            <person name="Grimwood J."/>
            <person name="Jabbari K."/>
            <person name="Kuo A."/>
            <person name="Maheswari U."/>
            <person name="Martens C."/>
            <person name="Maumus F."/>
            <person name="Otillar R.P."/>
            <person name="Rayko E."/>
            <person name="Salamov A."/>
            <person name="Vandepoele K."/>
            <person name="Beszteri B."/>
            <person name="Gruber A."/>
            <person name="Heijde M."/>
            <person name="Katinka M."/>
            <person name="Mock T."/>
            <person name="Valentin K."/>
            <person name="Verret F."/>
            <person name="Berges J.A."/>
            <person name="Brownlee C."/>
            <person name="Cadoret J.P."/>
            <person name="Chiovitti A."/>
            <person name="Choi C.J."/>
            <person name="Coesel S."/>
            <person name="De Martino A."/>
            <person name="Detter J.C."/>
            <person name="Durkin C."/>
            <person name="Falciatore A."/>
            <person name="Fournet J."/>
            <person name="Haruta M."/>
            <person name="Huysman M.J."/>
            <person name="Jenkins B.D."/>
            <person name="Jiroutova K."/>
            <person name="Jorgensen R.E."/>
            <person name="Joubert Y."/>
            <person name="Kaplan A."/>
            <person name="Kroger N."/>
            <person name="Kroth P.G."/>
            <person name="La Roche J."/>
            <person name="Lindquist E."/>
            <person name="Lommer M."/>
            <person name="Martin-Jezequel V."/>
            <person name="Lopez P.J."/>
            <person name="Lucas S."/>
            <person name="Mangogna M."/>
            <person name="McGinnis K."/>
            <person name="Medlin L.K."/>
            <person name="Montsant A."/>
            <person name="Oudot-Le Secq M.P."/>
            <person name="Napoli C."/>
            <person name="Obornik M."/>
            <person name="Parker M.S."/>
            <person name="Petit J.L."/>
            <person name="Porcel B.M."/>
            <person name="Poulsen N."/>
            <person name="Robison M."/>
            <person name="Rychlewski L."/>
            <person name="Rynearson T.A."/>
            <person name="Schmutz J."/>
            <person name="Shapiro H."/>
            <person name="Siaut M."/>
            <person name="Stanley M."/>
            <person name="Sussman M.R."/>
            <person name="Taylor A.R."/>
            <person name="Vardi A."/>
            <person name="von Dassow P."/>
            <person name="Vyverman W."/>
            <person name="Willis A."/>
            <person name="Wyrwicz L.S."/>
            <person name="Rokhsar D.S."/>
            <person name="Weissenbach J."/>
            <person name="Armbrust E.V."/>
            <person name="Green B.R."/>
            <person name="Van de Peer Y."/>
            <person name="Grigoriev I.V."/>
        </authorList>
    </citation>
    <scope>NUCLEOTIDE SEQUENCE [LARGE SCALE GENOMIC DNA]</scope>
    <source>
        <strain evidence="4 5">CCMP1335</strain>
    </source>
</reference>
<dbReference type="eggNOG" id="KOG4197">
    <property type="taxonomic scope" value="Eukaryota"/>
</dbReference>
<feature type="compositionally biased region" description="Low complexity" evidence="3">
    <location>
        <begin position="28"/>
        <end position="46"/>
    </location>
</feature>
<sequence>MSKLLSFANTRTFHLYATPASLQTDDVPTTAATSLSSSPTTVSKSTTNKRHKKRHQLRQKNNHNRDNDSPLSYQSYHPSFDCNDINQWTKQHESCKVEEEDQVLEWLMQSTSLLLGEDHPLTLNNGANENSAARIDNLNEQRNGKQHQSSSVLPPHFSTHWEFIRQSDSMMRSWAKWTARHPDGYKVTCEESNEADAANVRANSIDGMQMIEAILNQTFHVYDEWESLMSEASAPQSLSISRVNLVNIAIDAWGSSNNGKPVQAAEGWLRYLQEKSQSYQLDSEDGKVAAMNSIPNEDTYRNVIKICIRSRDKQNLEKAIELMGEMGSMTTFVWTHGADDTGDKAHVLEETELHPTTKMYNLILYGLANCEPSAKNAERAEVLLDKMIASSQCRNVGCYPDSNTFRQVVSAWTKSLSRTASEQAHRILNMMLSDFPSLSPDASTFNAIMTLDLRNGRIDDVLALFELMTDMHRSGRSSTQPDIYSINLMLKARTKQPPFVPRTEMKKMDEMLEDMKERYNVCTDVQSYNIIIDAWAKSHLPEGASHAELLMHRMEEKGMQPDAYTYTSVLDAISRLENHKSRRALAEKVFERIDSPTTPVYNAYLNALITSNDKGAVEKAEAVFGEIGNKANTRTYNTMIKAYSTVVADSTGRLTHFSDPSKARLLLDKMEQLHKEGKNTAIPDKYSYTSVISAYARSNVRRKAMKSLAVLRRMMDAYERGNSQAKPGIFAFNSVLNACAHTYVREEKVEAFTILVSTLLMIRQWSKPDDTTF</sequence>
<keyword evidence="1" id="KW-0677">Repeat</keyword>
<gene>
    <name evidence="4" type="ORF">THAPSDRAFT_11474</name>
</gene>
<proteinExistence type="predicted"/>
<dbReference type="RefSeq" id="XP_002294569.1">
    <property type="nucleotide sequence ID" value="XM_002294533.1"/>
</dbReference>
<keyword evidence="5" id="KW-1185">Reference proteome</keyword>
<accession>B8CEM7</accession>
<dbReference type="STRING" id="35128.B8CEM7"/>
<dbReference type="AlphaFoldDB" id="B8CEM7"/>
<dbReference type="PaxDb" id="35128-Thaps11474"/>
<dbReference type="InterPro" id="IPR051222">
    <property type="entry name" value="PPR/CCM1_RNA-binding"/>
</dbReference>
<dbReference type="GO" id="GO:0006397">
    <property type="term" value="P:mRNA processing"/>
    <property type="evidence" value="ECO:0000318"/>
    <property type="project" value="GO_Central"/>
</dbReference>
<feature type="region of interest" description="Disordered" evidence="3">
    <location>
        <begin position="28"/>
        <end position="75"/>
    </location>
</feature>
<evidence type="ECO:0000313" key="4">
    <source>
        <dbReference type="EMBL" id="EED87929.1"/>
    </source>
</evidence>